<sequence>MKSFVRWSVTLGLVSTTLLTSVFTGTLRAMALTQAQIIEKLQTVPVFAIADAQGSLITLSVPTQDNKTVSVAGFFISQQAAQAFIEQRVKRDNPQLGNTAQVAVLSIADVFKLQQENKNKPDPVDYVLVPEDDEVKSAVELFRQRGQQIDKLEQVPLFYATAGQNPGYLTTQLESQQVIPFFFDKGQLQSLVERYKQAQPNLASTVQINVVTLESLIQIWQTKDDPALNKIVLWPTPESIELLQKISSSSQEGGGRNNR</sequence>
<keyword evidence="2" id="KW-1185">Reference proteome</keyword>
<dbReference type="Proteomes" id="UP001204953">
    <property type="component" value="Unassembled WGS sequence"/>
</dbReference>
<comment type="caution">
    <text evidence="1">The sequence shown here is derived from an EMBL/GenBank/DDBJ whole genome shotgun (WGS) entry which is preliminary data.</text>
</comment>
<organism evidence="1 2">
    <name type="scientific">Limnofasciculus baicalensis BBK-W-15</name>
    <dbReference type="NCBI Taxonomy" id="2699891"/>
    <lineage>
        <taxon>Bacteria</taxon>
        <taxon>Bacillati</taxon>
        <taxon>Cyanobacteriota</taxon>
        <taxon>Cyanophyceae</taxon>
        <taxon>Coleofasciculales</taxon>
        <taxon>Coleofasciculaceae</taxon>
        <taxon>Limnofasciculus</taxon>
        <taxon>Limnofasciculus baicalensis</taxon>
    </lineage>
</organism>
<reference evidence="1" key="1">
    <citation type="submission" date="2022-06" db="EMBL/GenBank/DDBJ databases">
        <title>New cyanobacteria of genus Symplocastrum in benthos of Lake Baikal.</title>
        <authorList>
            <person name="Sorokovikova E."/>
            <person name="Tikhonova I."/>
            <person name="Krasnopeev A."/>
            <person name="Evseev P."/>
            <person name="Gladkikh A."/>
            <person name="Belykh O."/>
        </authorList>
    </citation>
    <scope>NUCLEOTIDE SEQUENCE</scope>
    <source>
        <strain evidence="1">BBK-W-15</strain>
    </source>
</reference>
<dbReference type="PANTHER" id="PTHR33926:SF4">
    <property type="entry name" value="PROTEIN TIC 22, CHLOROPLASTIC"/>
    <property type="match status" value="1"/>
</dbReference>
<dbReference type="EMBL" id="JAMZMM010000438">
    <property type="protein sequence ID" value="MCP2731953.1"/>
    <property type="molecule type" value="Genomic_DNA"/>
</dbReference>
<name>A0AAE3KRR8_9CYAN</name>
<evidence type="ECO:0000313" key="2">
    <source>
        <dbReference type="Proteomes" id="UP001204953"/>
    </source>
</evidence>
<dbReference type="InterPro" id="IPR007378">
    <property type="entry name" value="Tic22-like"/>
</dbReference>
<dbReference type="AlphaFoldDB" id="A0AAE3KRR8"/>
<dbReference type="RefSeq" id="WP_254014682.1">
    <property type="nucleotide sequence ID" value="NZ_JAMZMM010000438.1"/>
</dbReference>
<dbReference type="GO" id="GO:0015031">
    <property type="term" value="P:protein transport"/>
    <property type="evidence" value="ECO:0007669"/>
    <property type="project" value="InterPro"/>
</dbReference>
<protein>
    <recommendedName>
        <fullName evidence="3">Tic22 family protein</fullName>
    </recommendedName>
</protein>
<evidence type="ECO:0008006" key="3">
    <source>
        <dbReference type="Google" id="ProtNLM"/>
    </source>
</evidence>
<proteinExistence type="predicted"/>
<dbReference type="PANTHER" id="PTHR33926">
    <property type="entry name" value="PROTEIN TIC 22, CHLOROPLASTIC"/>
    <property type="match status" value="1"/>
</dbReference>
<evidence type="ECO:0000313" key="1">
    <source>
        <dbReference type="EMBL" id="MCP2731953.1"/>
    </source>
</evidence>
<dbReference type="Pfam" id="PF04278">
    <property type="entry name" value="Tic22"/>
    <property type="match status" value="1"/>
</dbReference>
<dbReference type="Gene3D" id="3.40.1350.100">
    <property type="match status" value="2"/>
</dbReference>
<gene>
    <name evidence="1" type="ORF">NJ959_26330</name>
</gene>
<accession>A0AAE3KRR8</accession>